<dbReference type="EMBL" id="JALLPB020000055">
    <property type="protein sequence ID" value="KAL3822766.1"/>
    <property type="molecule type" value="Genomic_DNA"/>
</dbReference>
<proteinExistence type="predicted"/>
<protein>
    <submittedName>
        <fullName evidence="2">Uncharacterized protein</fullName>
    </submittedName>
</protein>
<dbReference type="Proteomes" id="UP001530377">
    <property type="component" value="Unassembled WGS sequence"/>
</dbReference>
<dbReference type="AlphaFoldDB" id="A0ABD3SEB1"/>
<evidence type="ECO:0000256" key="1">
    <source>
        <dbReference type="SAM" id="MobiDB-lite"/>
    </source>
</evidence>
<reference evidence="2 3" key="1">
    <citation type="submission" date="2024-10" db="EMBL/GenBank/DDBJ databases">
        <title>Updated reference genomes for cyclostephanoid diatoms.</title>
        <authorList>
            <person name="Roberts W.R."/>
            <person name="Alverson A.J."/>
        </authorList>
    </citation>
    <scope>NUCLEOTIDE SEQUENCE [LARGE SCALE GENOMIC DNA]</scope>
    <source>
        <strain evidence="2 3">AJA228-03</strain>
    </source>
</reference>
<dbReference type="PANTHER" id="PTHR37474">
    <property type="entry name" value="RNA LIGASE/CYCLIC NUCLEOTIDE PHOSPHODIESTERASE"/>
    <property type="match status" value="1"/>
</dbReference>
<feature type="non-terminal residue" evidence="2">
    <location>
        <position position="1"/>
    </location>
</feature>
<name>A0ABD3SEB1_9STRA</name>
<feature type="compositionally biased region" description="Basic and acidic residues" evidence="1">
    <location>
        <begin position="44"/>
        <end position="55"/>
    </location>
</feature>
<feature type="region of interest" description="Disordered" evidence="1">
    <location>
        <begin position="406"/>
        <end position="429"/>
    </location>
</feature>
<comment type="caution">
    <text evidence="2">The sequence shown here is derived from an EMBL/GenBank/DDBJ whole genome shotgun (WGS) entry which is preliminary data.</text>
</comment>
<dbReference type="PANTHER" id="PTHR37474:SF1">
    <property type="entry name" value="2'-5' RNA LIGASE FAMILY PROTEIN"/>
    <property type="match status" value="1"/>
</dbReference>
<feature type="compositionally biased region" description="Low complexity" evidence="1">
    <location>
        <begin position="83"/>
        <end position="93"/>
    </location>
</feature>
<accession>A0ABD3SEB1</accession>
<keyword evidence="3" id="KW-1185">Reference proteome</keyword>
<evidence type="ECO:0000313" key="2">
    <source>
        <dbReference type="EMBL" id="KAL3822766.1"/>
    </source>
</evidence>
<evidence type="ECO:0000313" key="3">
    <source>
        <dbReference type="Proteomes" id="UP001530377"/>
    </source>
</evidence>
<feature type="region of interest" description="Disordered" evidence="1">
    <location>
        <begin position="44"/>
        <end position="93"/>
    </location>
</feature>
<feature type="compositionally biased region" description="Low complexity" evidence="1">
    <location>
        <begin position="168"/>
        <end position="181"/>
    </location>
</feature>
<feature type="region of interest" description="Disordered" evidence="1">
    <location>
        <begin position="133"/>
        <end position="189"/>
    </location>
</feature>
<gene>
    <name evidence="2" type="ORF">ACHAXA_009640</name>
</gene>
<sequence length="514" mass="57927">RARHLARDASYYRWPPAIRLFHPFAHARDVPTLAGRLANWIDDRDRDDNDEDIRRRPCSGEGGRTMDDGNDRDDRDDDRDIGDTPTAPTTTTTTTTVVDARSFEVTLDSILILPHWEVLDAKIDTFEREGGRMMMQRGGGGRGRRNRSSTSSSWYTIESDGNVIDGGSSMSPTLTSTTTQEYEYRQRREEGRRLIEDEEKKGIERKRARERRRMIRNKGRGGDGEVRADNYNIEDATMERSTIGNDSGDDRGGNDEGSGGDARKNDNRYNGPCVIYLSPNEESRKRLEALRESLRIELFDEYDAYSPASPVSPRPERLPRGRRIDVNAAHATPSYRPLLPVGGFQTVNEAMREPDEGMMEDEASLSMMMSVDGGDDEDGDDDGGREEEVINYDEIFTTAEREYQRMRVHEESSSYESIESSSLNKDDEQATTTDIEAWLDDDADDLLRDEGATVVIGRAQFFLGAMREFVGMPASSAIDSKDRIMGDGVSAVARRKGSVHRMSESWNSGDYGKR</sequence>
<organism evidence="2 3">
    <name type="scientific">Cyclostephanos tholiformis</name>
    <dbReference type="NCBI Taxonomy" id="382380"/>
    <lineage>
        <taxon>Eukaryota</taxon>
        <taxon>Sar</taxon>
        <taxon>Stramenopiles</taxon>
        <taxon>Ochrophyta</taxon>
        <taxon>Bacillariophyta</taxon>
        <taxon>Coscinodiscophyceae</taxon>
        <taxon>Thalassiosirophycidae</taxon>
        <taxon>Stephanodiscales</taxon>
        <taxon>Stephanodiscaceae</taxon>
        <taxon>Cyclostephanos</taxon>
    </lineage>
</organism>
<feature type="region of interest" description="Disordered" evidence="1">
    <location>
        <begin position="214"/>
        <end position="270"/>
    </location>
</feature>
<feature type="compositionally biased region" description="Basic and acidic residues" evidence="1">
    <location>
        <begin position="64"/>
        <end position="73"/>
    </location>
</feature>